<feature type="transmembrane region" description="Helical" evidence="8">
    <location>
        <begin position="218"/>
        <end position="235"/>
    </location>
</feature>
<proteinExistence type="inferred from homology"/>
<dbReference type="AlphaFoldDB" id="A0A7S7M9G2"/>
<feature type="transmembrane region" description="Helical" evidence="8">
    <location>
        <begin position="149"/>
        <end position="170"/>
    </location>
</feature>
<sequence length="270" mass="28264">MFDANVLQALAWAALGCGFTWLMTTAGAAVVFFFKSDRDLTHHIFLGFAAGVMVAASMWSLLDPAIEQAEAQGVPGWIPAGGGFLLGVAFLMVLDSILPHLHPEADEPEGIRTSWKRTTLLVSAVTLHNIPEGMSVGLLFAMAAQATGAAASSYLGMAFALAIGIGLQNFPEGAAVSLPLAREGMSRGKAFVMGSLSGIVEPIFGILVVLVSKQITSFMPWLLAFAGGAMIYVVVEELIPESHLGEHSNVGTLGFIGGFVIMMVLDVALG</sequence>
<feature type="transmembrane region" description="Helical" evidence="8">
    <location>
        <begin position="190"/>
        <end position="211"/>
    </location>
</feature>
<dbReference type="GO" id="GO:0005385">
    <property type="term" value="F:zinc ion transmembrane transporter activity"/>
    <property type="evidence" value="ECO:0007669"/>
    <property type="project" value="TreeGrafter"/>
</dbReference>
<keyword evidence="6 8" id="KW-1133">Transmembrane helix</keyword>
<comment type="subcellular location">
    <subcellularLocation>
        <location evidence="1">Cell membrane</location>
        <topology evidence="1">Multi-pass membrane protein</topology>
    </subcellularLocation>
</comment>
<keyword evidence="3" id="KW-1003">Cell membrane</keyword>
<feature type="transmembrane region" description="Helical" evidence="8">
    <location>
        <begin position="74"/>
        <end position="94"/>
    </location>
</feature>
<dbReference type="KEGG" id="tio:INP52_03075"/>
<keyword evidence="5" id="KW-0862">Zinc</keyword>
<accession>A0A7S7M9G2</accession>
<dbReference type="RefSeq" id="WP_194372310.1">
    <property type="nucleotide sequence ID" value="NZ_CP063767.1"/>
</dbReference>
<evidence type="ECO:0000256" key="5">
    <source>
        <dbReference type="ARBA" id="ARBA00022833"/>
    </source>
</evidence>
<dbReference type="PANTHER" id="PTHR11040">
    <property type="entry name" value="ZINC/IRON TRANSPORTER"/>
    <property type="match status" value="1"/>
</dbReference>
<evidence type="ECO:0000313" key="9">
    <source>
        <dbReference type="EMBL" id="QOY61197.1"/>
    </source>
</evidence>
<evidence type="ECO:0000256" key="2">
    <source>
        <dbReference type="ARBA" id="ARBA00006939"/>
    </source>
</evidence>
<dbReference type="Pfam" id="PF02535">
    <property type="entry name" value="Zip"/>
    <property type="match status" value="1"/>
</dbReference>
<dbReference type="GO" id="GO:0005886">
    <property type="term" value="C:plasma membrane"/>
    <property type="evidence" value="ECO:0007669"/>
    <property type="project" value="UniProtKB-SubCell"/>
</dbReference>
<keyword evidence="10" id="KW-1185">Reference proteome</keyword>
<evidence type="ECO:0000256" key="6">
    <source>
        <dbReference type="ARBA" id="ARBA00022989"/>
    </source>
</evidence>
<protein>
    <submittedName>
        <fullName evidence="9">ZIP family metal transporter</fullName>
    </submittedName>
</protein>
<comment type="similarity">
    <text evidence="2">Belongs to the ZIP transporter (TC 2.A.5) family.</text>
</comment>
<dbReference type="InterPro" id="IPR003689">
    <property type="entry name" value="ZIP"/>
</dbReference>
<feature type="transmembrane region" description="Helical" evidence="8">
    <location>
        <begin position="250"/>
        <end position="269"/>
    </location>
</feature>
<evidence type="ECO:0000256" key="7">
    <source>
        <dbReference type="ARBA" id="ARBA00023136"/>
    </source>
</evidence>
<name>A0A7S7M9G2_9ACTN</name>
<feature type="transmembrane region" description="Helical" evidence="8">
    <location>
        <begin position="6"/>
        <end position="32"/>
    </location>
</feature>
<evidence type="ECO:0000256" key="3">
    <source>
        <dbReference type="ARBA" id="ARBA00022475"/>
    </source>
</evidence>
<dbReference type="Proteomes" id="UP000593735">
    <property type="component" value="Chromosome"/>
</dbReference>
<reference evidence="9 10" key="1">
    <citation type="submission" date="2020-10" db="EMBL/GenBank/DDBJ databases">
        <title>Olsenella immobilis sp.nov., isolated from the mud in a fermentation cellar used for the production of Chinese strong-flavoured liquor.</title>
        <authorList>
            <person name="Lu L."/>
        </authorList>
    </citation>
    <scope>NUCLEOTIDE SEQUENCE [LARGE SCALE GENOMIC DNA]</scope>
    <source>
        <strain evidence="9 10">LZLJ-2</strain>
    </source>
</reference>
<keyword evidence="4 8" id="KW-0812">Transmembrane</keyword>
<dbReference type="PANTHER" id="PTHR11040:SF211">
    <property type="entry name" value="ZINC TRANSPORTER ZIP11"/>
    <property type="match status" value="1"/>
</dbReference>
<evidence type="ECO:0000313" key="10">
    <source>
        <dbReference type="Proteomes" id="UP000593735"/>
    </source>
</evidence>
<organism evidence="9 10">
    <name type="scientific">Thermophilibacter immobilis</name>
    <dbReference type="NCBI Taxonomy" id="2779519"/>
    <lineage>
        <taxon>Bacteria</taxon>
        <taxon>Bacillati</taxon>
        <taxon>Actinomycetota</taxon>
        <taxon>Coriobacteriia</taxon>
        <taxon>Coriobacteriales</taxon>
        <taxon>Atopobiaceae</taxon>
        <taxon>Thermophilibacter</taxon>
    </lineage>
</organism>
<feature type="transmembrane region" description="Helical" evidence="8">
    <location>
        <begin position="44"/>
        <end position="62"/>
    </location>
</feature>
<gene>
    <name evidence="9" type="ORF">INP52_03075</name>
</gene>
<evidence type="ECO:0000256" key="1">
    <source>
        <dbReference type="ARBA" id="ARBA00004651"/>
    </source>
</evidence>
<evidence type="ECO:0000256" key="8">
    <source>
        <dbReference type="SAM" id="Phobius"/>
    </source>
</evidence>
<evidence type="ECO:0000256" key="4">
    <source>
        <dbReference type="ARBA" id="ARBA00022692"/>
    </source>
</evidence>
<keyword evidence="7 8" id="KW-0472">Membrane</keyword>
<dbReference type="EMBL" id="CP063767">
    <property type="protein sequence ID" value="QOY61197.1"/>
    <property type="molecule type" value="Genomic_DNA"/>
</dbReference>